<dbReference type="InterPro" id="IPR006103">
    <property type="entry name" value="Glyco_hydro_2_cat"/>
</dbReference>
<keyword evidence="2 4" id="KW-0378">Hydrolase</keyword>
<dbReference type="InterPro" id="IPR040605">
    <property type="entry name" value="Glyco_hydro2_dom5"/>
</dbReference>
<dbReference type="InterPro" id="IPR013783">
    <property type="entry name" value="Ig-like_fold"/>
</dbReference>
<dbReference type="Gene3D" id="2.60.120.260">
    <property type="entry name" value="Galactose-binding domain-like"/>
    <property type="match status" value="1"/>
</dbReference>
<evidence type="ECO:0000259" key="6">
    <source>
        <dbReference type="Pfam" id="PF02836"/>
    </source>
</evidence>
<dbReference type="EC" id="3.2.1.23" evidence="9"/>
<dbReference type="InterPro" id="IPR006104">
    <property type="entry name" value="Glyco_hydro_2_N"/>
</dbReference>
<dbReference type="OrthoDB" id="9801077at2"/>
<dbReference type="Proteomes" id="UP000042527">
    <property type="component" value="Unassembled WGS sequence"/>
</dbReference>
<dbReference type="InterPro" id="IPR023230">
    <property type="entry name" value="Glyco_hydro_2_CS"/>
</dbReference>
<dbReference type="Gene3D" id="3.20.20.80">
    <property type="entry name" value="Glycosidases"/>
    <property type="match status" value="1"/>
</dbReference>
<evidence type="ECO:0000259" key="8">
    <source>
        <dbReference type="Pfam" id="PF18565"/>
    </source>
</evidence>
<dbReference type="Gene3D" id="2.60.40.10">
    <property type="entry name" value="Immunoglobulins"/>
    <property type="match status" value="2"/>
</dbReference>
<evidence type="ECO:0000256" key="4">
    <source>
        <dbReference type="RuleBase" id="RU361154"/>
    </source>
</evidence>
<protein>
    <submittedName>
        <fullName evidence="9">Beta-galactosidase</fullName>
        <ecNumber evidence="9">3.2.1.23</ecNumber>
    </submittedName>
    <submittedName>
        <fullName evidence="10">Glycoside hydrolase family 2 protein</fullName>
    </submittedName>
</protein>
<dbReference type="SUPFAM" id="SSF51445">
    <property type="entry name" value="(Trans)glycosidases"/>
    <property type="match status" value="1"/>
</dbReference>
<keyword evidence="3 4" id="KW-0326">Glycosidase</keyword>
<evidence type="ECO:0000313" key="12">
    <source>
        <dbReference type="Proteomes" id="UP000323594"/>
    </source>
</evidence>
<dbReference type="SUPFAM" id="SSF49303">
    <property type="entry name" value="beta-Galactosidase/glucuronidase domain"/>
    <property type="match status" value="1"/>
</dbReference>
<dbReference type="SUPFAM" id="SSF49785">
    <property type="entry name" value="Galactose-binding domain-like"/>
    <property type="match status" value="1"/>
</dbReference>
<evidence type="ECO:0000259" key="7">
    <source>
        <dbReference type="Pfam" id="PF02837"/>
    </source>
</evidence>
<evidence type="ECO:0000313" key="10">
    <source>
        <dbReference type="EMBL" id="QEJ99341.1"/>
    </source>
</evidence>
<dbReference type="InterPro" id="IPR006101">
    <property type="entry name" value="Glyco_hydro_2"/>
</dbReference>
<dbReference type="InterPro" id="IPR023232">
    <property type="entry name" value="Glyco_hydro_2_AS"/>
</dbReference>
<dbReference type="InterPro" id="IPR017853">
    <property type="entry name" value="GH"/>
</dbReference>
<reference evidence="9" key="1">
    <citation type="submission" date="2015-01" db="EMBL/GenBank/DDBJ databases">
        <authorList>
            <person name="Xiang T."/>
            <person name="Song Y."/>
            <person name="Huang L."/>
            <person name="Wang B."/>
            <person name="Wu P."/>
        </authorList>
    </citation>
    <scope>NUCLEOTIDE SEQUENCE [LARGE SCALE GENOMIC DNA]</scope>
    <source>
        <strain evidence="9">V1</strain>
    </source>
</reference>
<dbReference type="Pfam" id="PF18565">
    <property type="entry name" value="Glyco_hydro2_C5"/>
    <property type="match status" value="1"/>
</dbReference>
<dbReference type="PANTHER" id="PTHR42732">
    <property type="entry name" value="BETA-GALACTOSIDASE"/>
    <property type="match status" value="1"/>
</dbReference>
<dbReference type="PRINTS" id="PR00132">
    <property type="entry name" value="GLHYDRLASE2"/>
</dbReference>
<dbReference type="RefSeq" id="WP_024752715.1">
    <property type="nucleotide sequence ID" value="NZ_CDNC01000050.1"/>
</dbReference>
<dbReference type="InterPro" id="IPR036156">
    <property type="entry name" value="Beta-gal/glucu_dom_sf"/>
</dbReference>
<dbReference type="PANTHER" id="PTHR42732:SF1">
    <property type="entry name" value="BETA-MANNOSIDASE"/>
    <property type="match status" value="1"/>
</dbReference>
<organism evidence="9 11">
    <name type="scientific">Treponema phagedenis</name>
    <dbReference type="NCBI Taxonomy" id="162"/>
    <lineage>
        <taxon>Bacteria</taxon>
        <taxon>Pseudomonadati</taxon>
        <taxon>Spirochaetota</taxon>
        <taxon>Spirochaetia</taxon>
        <taxon>Spirochaetales</taxon>
        <taxon>Treponemataceae</taxon>
        <taxon>Treponema</taxon>
    </lineage>
</organism>
<accession>A0A0B7GXG2</accession>
<dbReference type="InterPro" id="IPR008979">
    <property type="entry name" value="Galactose-bd-like_sf"/>
</dbReference>
<feature type="domain" description="Glycoside hydrolase family 2" evidence="8">
    <location>
        <begin position="662"/>
        <end position="751"/>
    </location>
</feature>
<evidence type="ECO:0000256" key="3">
    <source>
        <dbReference type="ARBA" id="ARBA00023295"/>
    </source>
</evidence>
<gene>
    <name evidence="9" type="primary">lacZ</name>
    <name evidence="10" type="ORF">FUT82_15995</name>
    <name evidence="9" type="ORF">TPHV1_80117</name>
</gene>
<dbReference type="Pfam" id="PF02836">
    <property type="entry name" value="Glyco_hydro_2_C"/>
    <property type="match status" value="1"/>
</dbReference>
<evidence type="ECO:0000313" key="11">
    <source>
        <dbReference type="Proteomes" id="UP000042527"/>
    </source>
</evidence>
<dbReference type="Proteomes" id="UP000323594">
    <property type="component" value="Chromosome"/>
</dbReference>
<feature type="domain" description="Glycosyl hydrolases family 2 sugar binding" evidence="7">
    <location>
        <begin position="43"/>
        <end position="159"/>
    </location>
</feature>
<sequence>MSRTIIPLWNNWLFKKDFNNSDIRKDIATDDFTPVGIPHMVQEIPYNYFDERNYQCISCYRREFAVDESMRGSRVFIDFEGVMAAATVYINEKEVGTHKGGYTPFSFDITDYVLYSKSGAADNLLVVEVDSTERADIPPFGFAIDYLTYGGIYREVCLRFVPEVYIKDVFFQPLDSDKLEKKLLANIEFENTGAENKDITYSLVLKDMQDTIIAAVTNSCIAAAGTSFQRAVLTDLQDIQVWDIENPQLYRAELCIVSDTSRDEDIISATVGFRTAEFTPEGFFLNGKQIKIRGLNRHQAYPYVGYAMPKRAQQDDADILKHELGINLVRTSHYPQSKHFLNRCDEIGLLVFEEIPGWQHIGDEAWQDVACKNVEEMILRDRNHASIVLWGVRINESPDSHNFYLRTNEIARRLDPTRQTAGVRCHANSDFLEDVYTMNDFICGSVQPDTLRDRALRPQREITGQADLVPYMVTEFAGHMYPTKRFDQEERLVEHATKHLMVQNTAALNPHICGAIGWCAFDYNTHYNFGSGDRICYHGVMDMFRIPKFAAAVYASQMPPSKKAILEPLTRYTIGERSIGGIAPLMICTNCDSVRVVIGEQDLGLFYPSKERFAGLEHPPIIISQIEGVWGGGWLDAAFIGYVNEKEVAIKRFACNPTAVDLAVHSDHTELSAYEPDTTRITVKLTDRFGNELSFSDAIIKVQLEGPAEIIGPKEFALIGGVRAFWIKTKFESGTVTVNVASEGFKTKQITIQVT</sequence>
<dbReference type="PROSITE" id="PS00608">
    <property type="entry name" value="GLYCOSYL_HYDROL_F2_2"/>
    <property type="match status" value="1"/>
</dbReference>
<feature type="domain" description="Glycoside hydrolase family 2 immunoglobulin-like beta-sandwich" evidence="5">
    <location>
        <begin position="164"/>
        <end position="274"/>
    </location>
</feature>
<evidence type="ECO:0000256" key="2">
    <source>
        <dbReference type="ARBA" id="ARBA00022801"/>
    </source>
</evidence>
<proteinExistence type="inferred from homology"/>
<evidence type="ECO:0000259" key="5">
    <source>
        <dbReference type="Pfam" id="PF00703"/>
    </source>
</evidence>
<evidence type="ECO:0000256" key="1">
    <source>
        <dbReference type="ARBA" id="ARBA00007401"/>
    </source>
</evidence>
<evidence type="ECO:0000313" key="9">
    <source>
        <dbReference type="EMBL" id="CEM63364.1"/>
    </source>
</evidence>
<reference evidence="10 12" key="3">
    <citation type="submission" date="2019-08" db="EMBL/GenBank/DDBJ databases">
        <authorList>
            <person name="Kuhnert P."/>
        </authorList>
    </citation>
    <scope>NUCLEOTIDE SEQUENCE [LARGE SCALE GENOMIC DNA]</scope>
    <source>
        <strain evidence="10 12">B36.5</strain>
    </source>
</reference>
<reference evidence="11" key="2">
    <citation type="submission" date="2015-01" db="EMBL/GenBank/DDBJ databases">
        <authorList>
            <person name="Manzoor Shahid"/>
            <person name="Zubair Saima"/>
        </authorList>
    </citation>
    <scope>NUCLEOTIDE SEQUENCE [LARGE SCALE GENOMIC DNA]</scope>
    <source>
        <strain evidence="11">V1</strain>
    </source>
</reference>
<keyword evidence="11" id="KW-1185">Reference proteome</keyword>
<dbReference type="Pfam" id="PF00703">
    <property type="entry name" value="Glyco_hydro_2"/>
    <property type="match status" value="1"/>
</dbReference>
<dbReference type="EMBL" id="CP042817">
    <property type="protein sequence ID" value="QEJ99341.1"/>
    <property type="molecule type" value="Genomic_DNA"/>
</dbReference>
<dbReference type="GO" id="GO:0005975">
    <property type="term" value="P:carbohydrate metabolic process"/>
    <property type="evidence" value="ECO:0007669"/>
    <property type="project" value="InterPro"/>
</dbReference>
<dbReference type="AlphaFoldDB" id="A0A0B7GXG2"/>
<dbReference type="PROSITE" id="PS00719">
    <property type="entry name" value="GLYCOSYL_HYDROL_F2_1"/>
    <property type="match status" value="1"/>
</dbReference>
<dbReference type="GO" id="GO:0004565">
    <property type="term" value="F:beta-galactosidase activity"/>
    <property type="evidence" value="ECO:0007669"/>
    <property type="project" value="UniProtKB-EC"/>
</dbReference>
<name>A0A0B7GXG2_TREPH</name>
<dbReference type="InterPro" id="IPR051913">
    <property type="entry name" value="GH2_Domain-Containing"/>
</dbReference>
<dbReference type="EMBL" id="CDNC01000050">
    <property type="protein sequence ID" value="CEM63364.1"/>
    <property type="molecule type" value="Genomic_DNA"/>
</dbReference>
<dbReference type="Pfam" id="PF02837">
    <property type="entry name" value="Glyco_hydro_2_N"/>
    <property type="match status" value="1"/>
</dbReference>
<feature type="domain" description="Glycoside hydrolase family 2 catalytic" evidence="6">
    <location>
        <begin position="281"/>
        <end position="554"/>
    </location>
</feature>
<comment type="similarity">
    <text evidence="1 4">Belongs to the glycosyl hydrolase 2 family.</text>
</comment>
<dbReference type="InterPro" id="IPR006102">
    <property type="entry name" value="Ig-like_GH2"/>
</dbReference>